<evidence type="ECO:0000313" key="1">
    <source>
        <dbReference type="EMBL" id="RUL83779.1"/>
    </source>
</evidence>
<dbReference type="AlphaFoldDB" id="A0A432MEE5"/>
<comment type="caution">
    <text evidence="1">The sequence shown here is derived from an EMBL/GenBank/DDBJ whole genome shotgun (WGS) entry which is preliminary data.</text>
</comment>
<dbReference type="Proteomes" id="UP000280296">
    <property type="component" value="Unassembled WGS sequence"/>
</dbReference>
<gene>
    <name evidence="1" type="ORF">TsocGM_21575</name>
</gene>
<proteinExistence type="predicted"/>
<keyword evidence="2" id="KW-1185">Reference proteome</keyword>
<evidence type="ECO:0000313" key="2">
    <source>
        <dbReference type="Proteomes" id="UP000280296"/>
    </source>
</evidence>
<dbReference type="RefSeq" id="WP_148114887.1">
    <property type="nucleotide sequence ID" value="NZ_RYZH01000056.1"/>
</dbReference>
<reference evidence="1 2" key="2">
    <citation type="submission" date="2019-01" db="EMBL/GenBank/DDBJ databases">
        <title>Tautonia sociabilis, a novel thermotolerant planctomycete of Isosphaeraceae family, isolated from a 4000 m deep subterranean habitat.</title>
        <authorList>
            <person name="Kovaleva O.L."/>
            <person name="Elcheninov A.G."/>
            <person name="Van Heerden E."/>
            <person name="Toshchakov S.V."/>
            <person name="Novikov A."/>
            <person name="Bonch-Osmolovskaya E.A."/>
            <person name="Kublanov I.V."/>
        </authorList>
    </citation>
    <scope>NUCLEOTIDE SEQUENCE [LARGE SCALE GENOMIC DNA]</scope>
    <source>
        <strain evidence="1 2">GM2012</strain>
    </source>
</reference>
<accession>A0A432MEE5</accession>
<protein>
    <submittedName>
        <fullName evidence="1">Uncharacterized protein</fullName>
    </submittedName>
</protein>
<name>A0A432MEE5_9BACT</name>
<sequence length="62" mass="6324">MSRAATAGDELRRQTAALFGGGTVAGLGDGEPLERFVRRGAFDNLEADPAVATTRIGSTSSA</sequence>
<organism evidence="1 2">
    <name type="scientific">Tautonia sociabilis</name>
    <dbReference type="NCBI Taxonomy" id="2080755"/>
    <lineage>
        <taxon>Bacteria</taxon>
        <taxon>Pseudomonadati</taxon>
        <taxon>Planctomycetota</taxon>
        <taxon>Planctomycetia</taxon>
        <taxon>Isosphaerales</taxon>
        <taxon>Isosphaeraceae</taxon>
        <taxon>Tautonia</taxon>
    </lineage>
</organism>
<reference evidence="1 2" key="1">
    <citation type="submission" date="2018-12" db="EMBL/GenBank/DDBJ databases">
        <authorList>
            <person name="Toschakov S.V."/>
        </authorList>
    </citation>
    <scope>NUCLEOTIDE SEQUENCE [LARGE SCALE GENOMIC DNA]</scope>
    <source>
        <strain evidence="1 2">GM2012</strain>
    </source>
</reference>
<dbReference type="EMBL" id="RYZH01000056">
    <property type="protein sequence ID" value="RUL83779.1"/>
    <property type="molecule type" value="Genomic_DNA"/>
</dbReference>